<reference evidence="1" key="1">
    <citation type="submission" date="2020-05" db="EMBL/GenBank/DDBJ databases">
        <title>Large-scale comparative analyses of tick genomes elucidate their genetic diversity and vector capacities.</title>
        <authorList>
            <person name="Jia N."/>
            <person name="Wang J."/>
            <person name="Shi W."/>
            <person name="Du L."/>
            <person name="Sun Y."/>
            <person name="Zhan W."/>
            <person name="Jiang J."/>
            <person name="Wang Q."/>
            <person name="Zhang B."/>
            <person name="Ji P."/>
            <person name="Sakyi L.B."/>
            <person name="Cui X."/>
            <person name="Yuan T."/>
            <person name="Jiang B."/>
            <person name="Yang W."/>
            <person name="Lam T.T.-Y."/>
            <person name="Chang Q."/>
            <person name="Ding S."/>
            <person name="Wang X."/>
            <person name="Zhu J."/>
            <person name="Ruan X."/>
            <person name="Zhao L."/>
            <person name="Wei J."/>
            <person name="Que T."/>
            <person name="Du C."/>
            <person name="Cheng J."/>
            <person name="Dai P."/>
            <person name="Han X."/>
            <person name="Huang E."/>
            <person name="Gao Y."/>
            <person name="Liu J."/>
            <person name="Shao H."/>
            <person name="Ye R."/>
            <person name="Li L."/>
            <person name="Wei W."/>
            <person name="Wang X."/>
            <person name="Wang C."/>
            <person name="Yang T."/>
            <person name="Huo Q."/>
            <person name="Li W."/>
            <person name="Guo W."/>
            <person name="Chen H."/>
            <person name="Zhou L."/>
            <person name="Ni X."/>
            <person name="Tian J."/>
            <person name="Zhou Y."/>
            <person name="Sheng Y."/>
            <person name="Liu T."/>
            <person name="Pan Y."/>
            <person name="Xia L."/>
            <person name="Li J."/>
            <person name="Zhao F."/>
            <person name="Cao W."/>
        </authorList>
    </citation>
    <scope>NUCLEOTIDE SEQUENCE</scope>
    <source>
        <strain evidence="1">Hyas-2018</strain>
    </source>
</reference>
<evidence type="ECO:0000313" key="2">
    <source>
        <dbReference type="Proteomes" id="UP000821845"/>
    </source>
</evidence>
<name>A0ACB7S0R5_HYAAI</name>
<comment type="caution">
    <text evidence="1">The sequence shown here is derived from an EMBL/GenBank/DDBJ whole genome shotgun (WGS) entry which is preliminary data.</text>
</comment>
<proteinExistence type="predicted"/>
<dbReference type="EMBL" id="CM023486">
    <property type="protein sequence ID" value="KAH6928313.1"/>
    <property type="molecule type" value="Genomic_DNA"/>
</dbReference>
<dbReference type="Proteomes" id="UP000821845">
    <property type="component" value="Chromosome 6"/>
</dbReference>
<organism evidence="1 2">
    <name type="scientific">Hyalomma asiaticum</name>
    <name type="common">Tick</name>
    <dbReference type="NCBI Taxonomy" id="266040"/>
    <lineage>
        <taxon>Eukaryota</taxon>
        <taxon>Metazoa</taxon>
        <taxon>Ecdysozoa</taxon>
        <taxon>Arthropoda</taxon>
        <taxon>Chelicerata</taxon>
        <taxon>Arachnida</taxon>
        <taxon>Acari</taxon>
        <taxon>Parasitiformes</taxon>
        <taxon>Ixodida</taxon>
        <taxon>Ixodoidea</taxon>
        <taxon>Ixodidae</taxon>
        <taxon>Hyalomminae</taxon>
        <taxon>Hyalomma</taxon>
    </lineage>
</organism>
<gene>
    <name evidence="1" type="ORF">HPB50_014122</name>
</gene>
<evidence type="ECO:0000313" key="1">
    <source>
        <dbReference type="EMBL" id="KAH6928313.1"/>
    </source>
</evidence>
<protein>
    <submittedName>
        <fullName evidence="1">Uncharacterized protein</fullName>
    </submittedName>
</protein>
<sequence length="119" mass="12677">MFKVVSHLAALEQARSFLPKLAEAERMRLAAGSDDGVSIEAEDTASEGPFIEMNFALAGPVSNSESSSESQESDSEVEEASPAIRVRPTRRAIRRGTASGSALIKELPQVDSQPEADDS</sequence>
<accession>A0ACB7S0R5</accession>
<keyword evidence="2" id="KW-1185">Reference proteome</keyword>